<organism evidence="2 3">
    <name type="scientific">Novacetimonas maltaceti</name>
    <dbReference type="NCBI Taxonomy" id="1203393"/>
    <lineage>
        <taxon>Bacteria</taxon>
        <taxon>Pseudomonadati</taxon>
        <taxon>Pseudomonadota</taxon>
        <taxon>Alphaproteobacteria</taxon>
        <taxon>Acetobacterales</taxon>
        <taxon>Acetobacteraceae</taxon>
        <taxon>Novacetimonas</taxon>
    </lineage>
</organism>
<keyword evidence="1" id="KW-1133">Transmembrane helix</keyword>
<evidence type="ECO:0008006" key="4">
    <source>
        <dbReference type="Google" id="ProtNLM"/>
    </source>
</evidence>
<proteinExistence type="predicted"/>
<dbReference type="InterPro" id="IPR032820">
    <property type="entry name" value="ATPase_put"/>
</dbReference>
<dbReference type="RefSeq" id="WP_110095962.1">
    <property type="nucleotide sequence ID" value="NZ_NKUE01000028.1"/>
</dbReference>
<reference evidence="2 3" key="1">
    <citation type="submission" date="2018-01" db="EMBL/GenBank/DDBJ databases">
        <title>Draft Genome Sequence of Komagataeibacter maltaceti LMG 1529, a Vinegar Producing Acetic Acid Bacterium Isolated from Malt Vinegar Brewery Acetifiers.</title>
        <authorList>
            <person name="Zhang Q."/>
            <person name="Hollensteiner J."/>
            <person name="Poehlein A."/>
            <person name="Daniel R."/>
        </authorList>
    </citation>
    <scope>NUCLEOTIDE SEQUENCE [LARGE SCALE GENOMIC DNA]</scope>
    <source>
        <strain evidence="2 3">LMG 1529</strain>
    </source>
</reference>
<dbReference type="EMBL" id="POTC01000038">
    <property type="protein sequence ID" value="POF61962.1"/>
    <property type="molecule type" value="Genomic_DNA"/>
</dbReference>
<feature type="transmembrane region" description="Helical" evidence="1">
    <location>
        <begin position="72"/>
        <end position="93"/>
    </location>
</feature>
<dbReference type="OrthoDB" id="15401at2"/>
<evidence type="ECO:0000313" key="2">
    <source>
        <dbReference type="EMBL" id="POF61962.1"/>
    </source>
</evidence>
<keyword evidence="1" id="KW-0812">Transmembrane</keyword>
<gene>
    <name evidence="2" type="ORF">KMAL_24090</name>
</gene>
<feature type="transmembrane region" description="Helical" evidence="1">
    <location>
        <begin position="44"/>
        <end position="66"/>
    </location>
</feature>
<comment type="caution">
    <text evidence="2">The sequence shown here is derived from an EMBL/GenBank/DDBJ whole genome shotgun (WGS) entry which is preliminary data.</text>
</comment>
<name>A0A2S3VZD4_9PROT</name>
<dbReference type="Pfam" id="PF09527">
    <property type="entry name" value="ATPase_gene1"/>
    <property type="match status" value="1"/>
</dbReference>
<evidence type="ECO:0000256" key="1">
    <source>
        <dbReference type="SAM" id="Phobius"/>
    </source>
</evidence>
<keyword evidence="1" id="KW-0472">Membrane</keyword>
<dbReference type="Proteomes" id="UP000237344">
    <property type="component" value="Unassembled WGS sequence"/>
</dbReference>
<evidence type="ECO:0000313" key="3">
    <source>
        <dbReference type="Proteomes" id="UP000237344"/>
    </source>
</evidence>
<accession>A0A2S3VZD4</accession>
<protein>
    <recommendedName>
        <fullName evidence="4">ATP synthase protein I</fullName>
    </recommendedName>
</protein>
<sequence length="108" mass="11460">MDTDKDPSGTSFDQRLRAAQTRLEKPGKAAQEKDTGRGFSELGLMLRAGTELVSALVVGVGIGWGLDHWLHLRAVFLVLFSLLGGAAGVLNVWRLVRPGAITDGDSGS</sequence>
<dbReference type="AlphaFoldDB" id="A0A2S3VZD4"/>
<keyword evidence="3" id="KW-1185">Reference proteome</keyword>